<evidence type="ECO:0000313" key="2">
    <source>
        <dbReference type="EMBL" id="SKA30477.1"/>
    </source>
</evidence>
<keyword evidence="3" id="KW-1185">Reference proteome</keyword>
<dbReference type="AlphaFoldDB" id="A0A1T4SQM0"/>
<accession>A0A1T4SQM0</accession>
<feature type="region of interest" description="Disordered" evidence="1">
    <location>
        <begin position="166"/>
        <end position="188"/>
    </location>
</feature>
<dbReference type="Proteomes" id="UP000190092">
    <property type="component" value="Unassembled WGS sequence"/>
</dbReference>
<organism evidence="2 3">
    <name type="scientific">Enhydrobacter aerosaccus</name>
    <dbReference type="NCBI Taxonomy" id="225324"/>
    <lineage>
        <taxon>Bacteria</taxon>
        <taxon>Pseudomonadati</taxon>
        <taxon>Pseudomonadota</taxon>
        <taxon>Alphaproteobacteria</taxon>
        <taxon>Hyphomicrobiales</taxon>
        <taxon>Enhydrobacter</taxon>
    </lineage>
</organism>
<dbReference type="EMBL" id="FUWJ01000009">
    <property type="protein sequence ID" value="SKA30477.1"/>
    <property type="molecule type" value="Genomic_DNA"/>
</dbReference>
<reference evidence="3" key="1">
    <citation type="submission" date="2017-02" db="EMBL/GenBank/DDBJ databases">
        <authorList>
            <person name="Varghese N."/>
            <person name="Submissions S."/>
        </authorList>
    </citation>
    <scope>NUCLEOTIDE SEQUENCE [LARGE SCALE GENOMIC DNA]</scope>
    <source>
        <strain evidence="3">ATCC 27094</strain>
    </source>
</reference>
<feature type="compositionally biased region" description="Low complexity" evidence="1">
    <location>
        <begin position="47"/>
        <end position="87"/>
    </location>
</feature>
<dbReference type="RefSeq" id="WP_085936721.1">
    <property type="nucleotide sequence ID" value="NZ_FUWJ01000009.1"/>
</dbReference>
<dbReference type="PROSITE" id="PS51257">
    <property type="entry name" value="PROKAR_LIPOPROTEIN"/>
    <property type="match status" value="1"/>
</dbReference>
<evidence type="ECO:0000313" key="3">
    <source>
        <dbReference type="Proteomes" id="UP000190092"/>
    </source>
</evidence>
<dbReference type="OrthoDB" id="7376129at2"/>
<evidence type="ECO:0008006" key="4">
    <source>
        <dbReference type="Google" id="ProtNLM"/>
    </source>
</evidence>
<sequence length="188" mass="19805">MTTKSLAMQTLAAGCLLFLSGCEVVQSARNDLNRLVSSDPFKTPKQTAARPTAPATSRPSTSNQAAATSAPAASTSSTNTSTASATSGPDVKTDPAKDPSSDQASINLIGKSEGEVKALFGPPTTVEERAPGKTWRYRDGKCSLDVQLYPDVQTRQFATLAYEVKNDDSTDEGSRACLGQLRSRGQSR</sequence>
<name>A0A1T4SQM0_9HYPH</name>
<protein>
    <recommendedName>
        <fullName evidence="4">SmpA / OmlA family protein</fullName>
    </recommendedName>
</protein>
<feature type="compositionally biased region" description="Basic and acidic residues" evidence="1">
    <location>
        <begin position="91"/>
        <end position="100"/>
    </location>
</feature>
<evidence type="ECO:0000256" key="1">
    <source>
        <dbReference type="SAM" id="MobiDB-lite"/>
    </source>
</evidence>
<gene>
    <name evidence="2" type="ORF">SAMN02745126_04973</name>
</gene>
<dbReference type="STRING" id="225324.SAMN02745126_04973"/>
<proteinExistence type="predicted"/>
<feature type="region of interest" description="Disordered" evidence="1">
    <location>
        <begin position="35"/>
        <end position="104"/>
    </location>
</feature>